<dbReference type="Proteomes" id="UP000596742">
    <property type="component" value="Unassembled WGS sequence"/>
</dbReference>
<reference evidence="1" key="1">
    <citation type="submission" date="2018-11" db="EMBL/GenBank/DDBJ databases">
        <authorList>
            <person name="Alioto T."/>
            <person name="Alioto T."/>
        </authorList>
    </citation>
    <scope>NUCLEOTIDE SEQUENCE</scope>
</reference>
<sequence length="167" mass="19372">MINVIFAQIDSFVSSVISDDIPFYKTLVTKVFMLLTDTITQYNGGTGELANFELTAVLKVKMAVHIARHITQVFNFLNERYERKHNISTQMEDYRTLNWDQFRGLVEENRDGIVMTIILVNSVQKLIKQEIEKRLPTEVVKTMIDEYFSTKYSLMLSIMTTLAENDC</sequence>
<evidence type="ECO:0000313" key="1">
    <source>
        <dbReference type="EMBL" id="VDI12734.1"/>
    </source>
</evidence>
<comment type="caution">
    <text evidence="1">The sequence shown here is derived from an EMBL/GenBank/DDBJ whole genome shotgun (WGS) entry which is preliminary data.</text>
</comment>
<dbReference type="AlphaFoldDB" id="A0A8B6D106"/>
<organism evidence="1 2">
    <name type="scientific">Mytilus galloprovincialis</name>
    <name type="common">Mediterranean mussel</name>
    <dbReference type="NCBI Taxonomy" id="29158"/>
    <lineage>
        <taxon>Eukaryota</taxon>
        <taxon>Metazoa</taxon>
        <taxon>Spiralia</taxon>
        <taxon>Lophotrochozoa</taxon>
        <taxon>Mollusca</taxon>
        <taxon>Bivalvia</taxon>
        <taxon>Autobranchia</taxon>
        <taxon>Pteriomorphia</taxon>
        <taxon>Mytilida</taxon>
        <taxon>Mytiloidea</taxon>
        <taxon>Mytilidae</taxon>
        <taxon>Mytilinae</taxon>
        <taxon>Mytilus</taxon>
    </lineage>
</organism>
<proteinExistence type="predicted"/>
<protein>
    <submittedName>
        <fullName evidence="1">Uncharacterized protein</fullName>
    </submittedName>
</protein>
<dbReference type="EMBL" id="UYJE01002664">
    <property type="protein sequence ID" value="VDI12734.1"/>
    <property type="molecule type" value="Genomic_DNA"/>
</dbReference>
<name>A0A8B6D106_MYTGA</name>
<evidence type="ECO:0000313" key="2">
    <source>
        <dbReference type="Proteomes" id="UP000596742"/>
    </source>
</evidence>
<accession>A0A8B6D106</accession>
<gene>
    <name evidence="1" type="ORF">MGAL_10B054494</name>
</gene>
<dbReference type="OrthoDB" id="10591742at2759"/>
<keyword evidence="2" id="KW-1185">Reference proteome</keyword>